<evidence type="ECO:0000256" key="2">
    <source>
        <dbReference type="SAM" id="Phobius"/>
    </source>
</evidence>
<proteinExistence type="predicted"/>
<feature type="transmembrane region" description="Helical" evidence="2">
    <location>
        <begin position="12"/>
        <end position="35"/>
    </location>
</feature>
<dbReference type="EMBL" id="CAAHFG010000001">
    <property type="protein sequence ID" value="VGO13754.1"/>
    <property type="molecule type" value="Genomic_DNA"/>
</dbReference>
<evidence type="ECO:0000313" key="4">
    <source>
        <dbReference type="Proteomes" id="UP000366872"/>
    </source>
</evidence>
<keyword evidence="4" id="KW-1185">Reference proteome</keyword>
<evidence type="ECO:0000313" key="3">
    <source>
        <dbReference type="EMBL" id="VGO13754.1"/>
    </source>
</evidence>
<organism evidence="3 4">
    <name type="scientific">Pontiella desulfatans</name>
    <dbReference type="NCBI Taxonomy" id="2750659"/>
    <lineage>
        <taxon>Bacteria</taxon>
        <taxon>Pseudomonadati</taxon>
        <taxon>Kiritimatiellota</taxon>
        <taxon>Kiritimatiellia</taxon>
        <taxon>Kiritimatiellales</taxon>
        <taxon>Pontiellaceae</taxon>
        <taxon>Pontiella</taxon>
    </lineage>
</organism>
<keyword evidence="2" id="KW-1133">Transmembrane helix</keyword>
<dbReference type="Proteomes" id="UP000366872">
    <property type="component" value="Unassembled WGS sequence"/>
</dbReference>
<keyword evidence="2" id="KW-0472">Membrane</keyword>
<evidence type="ECO:0000256" key="1">
    <source>
        <dbReference type="SAM" id="MobiDB-lite"/>
    </source>
</evidence>
<accession>A0A6C2U274</accession>
<keyword evidence="2" id="KW-0812">Transmembrane</keyword>
<feature type="region of interest" description="Disordered" evidence="1">
    <location>
        <begin position="60"/>
        <end position="134"/>
    </location>
</feature>
<gene>
    <name evidence="3" type="ORF">PDESU_02311</name>
</gene>
<sequence length="134" mass="14430">MNTVDTRRIIPISKITLVAFVLVGIFQFLVIVRVYELEASTVEKVAPFLHKPFLSLVGEHPGSQPAVAPADEGKAKKKSSSSMAAIGGFSPDDLQLELKGVEPPPAKEEPSNLIPVTVPKTEKKKTVDEDEPVG</sequence>
<reference evidence="3 4" key="1">
    <citation type="submission" date="2019-04" db="EMBL/GenBank/DDBJ databases">
        <authorList>
            <person name="Van Vliet M D."/>
        </authorList>
    </citation>
    <scope>NUCLEOTIDE SEQUENCE [LARGE SCALE GENOMIC DNA]</scope>
    <source>
        <strain evidence="3 4">F1</strain>
    </source>
</reference>
<dbReference type="AlphaFoldDB" id="A0A6C2U274"/>
<protein>
    <submittedName>
        <fullName evidence="3">Uncharacterized protein</fullName>
    </submittedName>
</protein>
<name>A0A6C2U274_PONDE</name>